<dbReference type="EMBL" id="MHIF01000005">
    <property type="protein sequence ID" value="OGY49078.1"/>
    <property type="molecule type" value="Genomic_DNA"/>
</dbReference>
<evidence type="ECO:0000313" key="1">
    <source>
        <dbReference type="EMBL" id="OGY49078.1"/>
    </source>
</evidence>
<accession>A0A1G1Y9R7</accession>
<dbReference type="AlphaFoldDB" id="A0A1G1Y9R7"/>
<reference evidence="1 2" key="1">
    <citation type="journal article" date="2016" name="Nat. Commun.">
        <title>Thousands of microbial genomes shed light on interconnected biogeochemical processes in an aquifer system.</title>
        <authorList>
            <person name="Anantharaman K."/>
            <person name="Brown C.T."/>
            <person name="Hug L.A."/>
            <person name="Sharon I."/>
            <person name="Castelle C.J."/>
            <person name="Probst A.J."/>
            <person name="Thomas B.C."/>
            <person name="Singh A."/>
            <person name="Wilkins M.J."/>
            <person name="Karaoz U."/>
            <person name="Brodie E.L."/>
            <person name="Williams K.H."/>
            <person name="Hubbard S.S."/>
            <person name="Banfield J.F."/>
        </authorList>
    </citation>
    <scope>NUCLEOTIDE SEQUENCE [LARGE SCALE GENOMIC DNA]</scope>
</reference>
<protein>
    <recommendedName>
        <fullName evidence="3">ArnR1-like winged helix-turn-helix domain-containing protein</fullName>
    </recommendedName>
</protein>
<name>A0A1G1Y9R7_9BACT</name>
<organism evidence="1 2">
    <name type="scientific">Candidatus Buchananbacteria bacterium RIFCSPHIGHO2_01_FULL_46_12</name>
    <dbReference type="NCBI Taxonomy" id="1797536"/>
    <lineage>
        <taxon>Bacteria</taxon>
        <taxon>Candidatus Buchananiibacteriota</taxon>
    </lineage>
</organism>
<sequence length="106" mass="12225">MNLSTLQKYILKQCAQAKDKTISKSVLENFYRGKKPAGAINIITKSAERLIKKKLIVGGGWKTARKWFIKQVKLTPKGRKLVRELFGVQQKLPFKNTKTRKHENKN</sequence>
<proteinExistence type="predicted"/>
<comment type="caution">
    <text evidence="1">The sequence shown here is derived from an EMBL/GenBank/DDBJ whole genome shotgun (WGS) entry which is preliminary data.</text>
</comment>
<gene>
    <name evidence="1" type="ORF">A2663_04770</name>
</gene>
<dbReference type="Proteomes" id="UP000178432">
    <property type="component" value="Unassembled WGS sequence"/>
</dbReference>
<evidence type="ECO:0000313" key="2">
    <source>
        <dbReference type="Proteomes" id="UP000178432"/>
    </source>
</evidence>
<evidence type="ECO:0008006" key="3">
    <source>
        <dbReference type="Google" id="ProtNLM"/>
    </source>
</evidence>